<evidence type="ECO:0000259" key="10">
    <source>
        <dbReference type="PROSITE" id="PS50902"/>
    </source>
</evidence>
<dbReference type="SUPFAM" id="SSF52218">
    <property type="entry name" value="Flavoproteins"/>
    <property type="match status" value="1"/>
</dbReference>
<dbReference type="Pfam" id="PF00175">
    <property type="entry name" value="NAD_binding_1"/>
    <property type="match status" value="1"/>
</dbReference>
<dbReference type="PANTHER" id="PTHR19384:SF17">
    <property type="entry name" value="NADPH--CYTOCHROME P450 REDUCTASE"/>
    <property type="match status" value="1"/>
</dbReference>
<dbReference type="EMBL" id="VAHF01000005">
    <property type="protein sequence ID" value="TXG60971.1"/>
    <property type="molecule type" value="Genomic_DNA"/>
</dbReference>
<dbReference type="PRINTS" id="PR00369">
    <property type="entry name" value="FLAVODOXIN"/>
</dbReference>
<dbReference type="AlphaFoldDB" id="A0A5C7HV44"/>
<dbReference type="Gene3D" id="2.40.30.10">
    <property type="entry name" value="Translation factors"/>
    <property type="match status" value="1"/>
</dbReference>
<feature type="domain" description="FAD-binding FR-type" evidence="11">
    <location>
        <begin position="429"/>
        <end position="631"/>
    </location>
</feature>
<dbReference type="PROSITE" id="PS51384">
    <property type="entry name" value="FAD_FR"/>
    <property type="match status" value="1"/>
</dbReference>
<evidence type="ECO:0000256" key="6">
    <source>
        <dbReference type="ARBA" id="ARBA00022857"/>
    </source>
</evidence>
<keyword evidence="13" id="KW-1185">Reference proteome</keyword>
<keyword evidence="6" id="KW-0521">NADP</keyword>
<feature type="transmembrane region" description="Helical" evidence="9">
    <location>
        <begin position="281"/>
        <end position="303"/>
    </location>
</feature>
<comment type="cofactor">
    <cofactor evidence="1">
        <name>FMN</name>
        <dbReference type="ChEBI" id="CHEBI:58210"/>
    </cofactor>
</comment>
<dbReference type="PRINTS" id="PR00371">
    <property type="entry name" value="FPNCR"/>
</dbReference>
<organism evidence="12 13">
    <name type="scientific">Acer yangbiense</name>
    <dbReference type="NCBI Taxonomy" id="1000413"/>
    <lineage>
        <taxon>Eukaryota</taxon>
        <taxon>Viridiplantae</taxon>
        <taxon>Streptophyta</taxon>
        <taxon>Embryophyta</taxon>
        <taxon>Tracheophyta</taxon>
        <taxon>Spermatophyta</taxon>
        <taxon>Magnoliopsida</taxon>
        <taxon>eudicotyledons</taxon>
        <taxon>Gunneridae</taxon>
        <taxon>Pentapetalae</taxon>
        <taxon>rosids</taxon>
        <taxon>malvids</taxon>
        <taxon>Sapindales</taxon>
        <taxon>Sapindaceae</taxon>
        <taxon>Hippocastanoideae</taxon>
        <taxon>Acereae</taxon>
        <taxon>Acer</taxon>
    </lineage>
</organism>
<keyword evidence="9" id="KW-1133">Transmembrane helix</keyword>
<evidence type="ECO:0000256" key="2">
    <source>
        <dbReference type="ARBA" id="ARBA00001974"/>
    </source>
</evidence>
<evidence type="ECO:0000259" key="11">
    <source>
        <dbReference type="PROSITE" id="PS51384"/>
    </source>
</evidence>
<name>A0A5C7HV44_9ROSI</name>
<evidence type="ECO:0000256" key="7">
    <source>
        <dbReference type="ARBA" id="ARBA00023002"/>
    </source>
</evidence>
<dbReference type="FunFam" id="3.40.50.80:FF:000001">
    <property type="entry name" value="NADPH--cytochrome P450 reductase 1"/>
    <property type="match status" value="1"/>
</dbReference>
<gene>
    <name evidence="12" type="ORF">EZV62_012334</name>
</gene>
<dbReference type="SUPFAM" id="SSF52343">
    <property type="entry name" value="Ferredoxin reductase-like, C-terminal NADP-linked domain"/>
    <property type="match status" value="1"/>
</dbReference>
<dbReference type="InterPro" id="IPR001094">
    <property type="entry name" value="Flavdoxin-like"/>
</dbReference>
<comment type="cofactor">
    <cofactor evidence="2">
        <name>FAD</name>
        <dbReference type="ChEBI" id="CHEBI:57692"/>
    </cofactor>
</comment>
<comment type="caution">
    <text evidence="12">The sequence shown here is derived from an EMBL/GenBank/DDBJ whole genome shotgun (WGS) entry which is preliminary data.</text>
</comment>
<dbReference type="Gene3D" id="3.40.50.80">
    <property type="entry name" value="Nucleotide-binding domain of ferredoxin-NADP reductase (FNR) module"/>
    <property type="match status" value="1"/>
</dbReference>
<dbReference type="PROSITE" id="PS50902">
    <property type="entry name" value="FLAVODOXIN_LIKE"/>
    <property type="match status" value="1"/>
</dbReference>
<dbReference type="InterPro" id="IPR023173">
    <property type="entry name" value="NADPH_Cyt_P450_Rdtase_alpha"/>
</dbReference>
<dbReference type="InterPro" id="IPR017927">
    <property type="entry name" value="FAD-bd_FR_type"/>
</dbReference>
<dbReference type="InterPro" id="IPR001433">
    <property type="entry name" value="OxRdtase_FAD/NAD-bd"/>
</dbReference>
<dbReference type="InterPro" id="IPR029039">
    <property type="entry name" value="Flavoprotein-like_sf"/>
</dbReference>
<dbReference type="InterPro" id="IPR001709">
    <property type="entry name" value="Flavoprot_Pyr_Nucl_cyt_Rdtase"/>
</dbReference>
<dbReference type="EC" id="1.6.2.4" evidence="8"/>
<evidence type="ECO:0000256" key="4">
    <source>
        <dbReference type="ARBA" id="ARBA00022643"/>
    </source>
</evidence>
<dbReference type="GO" id="GO:0003958">
    <property type="term" value="F:NADPH-hemoprotein reductase activity"/>
    <property type="evidence" value="ECO:0007669"/>
    <property type="project" value="UniProtKB-EC"/>
</dbReference>
<feature type="transmembrane region" description="Helical" evidence="9">
    <location>
        <begin position="52"/>
        <end position="72"/>
    </location>
</feature>
<keyword evidence="4" id="KW-0288">FMN</keyword>
<keyword evidence="9" id="KW-0472">Membrane</keyword>
<dbReference type="Gene3D" id="1.20.990.10">
    <property type="entry name" value="NADPH-cytochrome p450 Reductase, Chain A, domain 3"/>
    <property type="match status" value="1"/>
</dbReference>
<dbReference type="OrthoDB" id="1856718at2759"/>
<evidence type="ECO:0000256" key="9">
    <source>
        <dbReference type="SAM" id="Phobius"/>
    </source>
</evidence>
<keyword evidence="5" id="KW-0274">FAD</keyword>
<dbReference type="GO" id="GO:0050660">
    <property type="term" value="F:flavin adenine dinucleotide binding"/>
    <property type="evidence" value="ECO:0007669"/>
    <property type="project" value="TreeGrafter"/>
</dbReference>
<keyword evidence="7" id="KW-0560">Oxidoreductase</keyword>
<sequence length="833" mass="92704">MQSSSSASSTNSFKVSPFELMSAIIKGKMDPSNVSSDSGTDFTSVIIENRQFVMILTTSIAVLIGCVVVLIWRRSSGQKSKSIEQPKSLIVEEQPNDEVDDGKTKVTVFFGTQTGTAEGFAKVFADEAKARYDKANFKVVDLDDYAGDEDEYGEKLKKENLAFFFLATYGDGEPTDNAARFYKWFNENKESVELPNLKYGVFGLGNRQYEHFNKVAIVVDNILTDQGNAFMLVIPFSVNFSKQFEDVRLHLILSSPKCLTANRSVADLCGLAAFCWDYVECVLSVLFASFIGAVVLVVPFNLFTLVQQCHCQNLVYENFGNSSCIVISSNGTWLLAMQPNHVNHVCGKRLVPVGLGDDDQCIEDDFTAWRELVWPELDQLLRDADDATVSTPYTAAISEYRIVFYDPADALIEDKSWSNTNGHAVYDAQHPCRANVAIRKELHTPASDRSCTHLEFDIAGTGLAYETGDHVGVHCENLIETVEEALTLLGLSPETYFSLHTDKEDGSPLGGGSLPPPFPPCSLRTALTRYADLLSSPKKSALLALAAHASDPTEADRLRHLASPAGKDEYAQWIAPSRIHVTCALVYEKTPTGRIHKGVCSTWMKNAVHQEKSDECSWAPIFIRQSNFKLPADTKVPIIMIGPGTGLAPFRGFLQERFALKEAGAELGPSILFFGCRNRRTDYIYEEELNNFVNSGALSELVVAFSREGPTKEYVQHKMMEKALDIWNMISQGGYLYVCGDAKGMARDVHRTLHTIAQEQAKIVFQTWNYHLLWYLILSPLGICCMFLLPNPTMFWTSGIARQLKGREHGEKSANDWQAFRYGLWELECGPKA</sequence>
<dbReference type="Pfam" id="PF00667">
    <property type="entry name" value="FAD_binding_1"/>
    <property type="match status" value="1"/>
</dbReference>
<dbReference type="InterPro" id="IPR039261">
    <property type="entry name" value="FNR_nucleotide-bd"/>
</dbReference>
<evidence type="ECO:0000256" key="1">
    <source>
        <dbReference type="ARBA" id="ARBA00001917"/>
    </source>
</evidence>
<dbReference type="InterPro" id="IPR008254">
    <property type="entry name" value="Flavodoxin/NO_synth"/>
</dbReference>
<evidence type="ECO:0000256" key="8">
    <source>
        <dbReference type="ARBA" id="ARBA00023797"/>
    </source>
</evidence>
<accession>A0A5C7HV44</accession>
<proteinExistence type="predicted"/>
<dbReference type="Proteomes" id="UP000323000">
    <property type="component" value="Chromosome 5"/>
</dbReference>
<feature type="domain" description="Flavodoxin-like" evidence="10">
    <location>
        <begin position="106"/>
        <end position="252"/>
    </location>
</feature>
<dbReference type="InterPro" id="IPR003097">
    <property type="entry name" value="CysJ-like_FAD-binding"/>
</dbReference>
<evidence type="ECO:0000313" key="13">
    <source>
        <dbReference type="Proteomes" id="UP000323000"/>
    </source>
</evidence>
<dbReference type="PANTHER" id="PTHR19384">
    <property type="entry name" value="NITRIC OXIDE SYNTHASE-RELATED"/>
    <property type="match status" value="1"/>
</dbReference>
<dbReference type="SUPFAM" id="SSF63380">
    <property type="entry name" value="Riboflavin synthase domain-like"/>
    <property type="match status" value="1"/>
</dbReference>
<evidence type="ECO:0000256" key="3">
    <source>
        <dbReference type="ARBA" id="ARBA00022630"/>
    </source>
</evidence>
<keyword evidence="3" id="KW-0285">Flavoprotein</keyword>
<protein>
    <recommendedName>
        <fullName evidence="8">NADPH--hemoprotein reductase</fullName>
        <ecNumber evidence="8">1.6.2.4</ecNumber>
    </recommendedName>
</protein>
<dbReference type="Gene3D" id="3.40.50.360">
    <property type="match status" value="1"/>
</dbReference>
<dbReference type="Pfam" id="PF00258">
    <property type="entry name" value="Flavodoxin_1"/>
    <property type="match status" value="1"/>
</dbReference>
<evidence type="ECO:0000256" key="5">
    <source>
        <dbReference type="ARBA" id="ARBA00022827"/>
    </source>
</evidence>
<keyword evidence="9" id="KW-0812">Transmembrane</keyword>
<dbReference type="InterPro" id="IPR017938">
    <property type="entry name" value="Riboflavin_synthase-like_b-brl"/>
</dbReference>
<dbReference type="GO" id="GO:0010181">
    <property type="term" value="F:FMN binding"/>
    <property type="evidence" value="ECO:0007669"/>
    <property type="project" value="InterPro"/>
</dbReference>
<dbReference type="GO" id="GO:0005829">
    <property type="term" value="C:cytosol"/>
    <property type="evidence" value="ECO:0007669"/>
    <property type="project" value="TreeGrafter"/>
</dbReference>
<evidence type="ECO:0000313" key="12">
    <source>
        <dbReference type="EMBL" id="TXG60971.1"/>
    </source>
</evidence>
<reference evidence="13" key="1">
    <citation type="journal article" date="2019" name="Gigascience">
        <title>De novo genome assembly of the endangered Acer yangbiense, a plant species with extremely small populations endemic to Yunnan Province, China.</title>
        <authorList>
            <person name="Yang J."/>
            <person name="Wariss H.M."/>
            <person name="Tao L."/>
            <person name="Zhang R."/>
            <person name="Yun Q."/>
            <person name="Hollingsworth P."/>
            <person name="Dao Z."/>
            <person name="Luo G."/>
            <person name="Guo H."/>
            <person name="Ma Y."/>
            <person name="Sun W."/>
        </authorList>
    </citation>
    <scope>NUCLEOTIDE SEQUENCE [LARGE SCALE GENOMIC DNA]</scope>
    <source>
        <strain evidence="13">cv. Malutang</strain>
    </source>
</reference>